<dbReference type="AlphaFoldDB" id="A0AA35YX55"/>
<name>A0AA35YX55_LACSI</name>
<reference evidence="1" key="1">
    <citation type="submission" date="2023-04" db="EMBL/GenBank/DDBJ databases">
        <authorList>
            <person name="Vijverberg K."/>
            <person name="Xiong W."/>
            <person name="Schranz E."/>
        </authorList>
    </citation>
    <scope>NUCLEOTIDE SEQUENCE</scope>
</reference>
<organism evidence="1 2">
    <name type="scientific">Lactuca saligna</name>
    <name type="common">Willowleaf lettuce</name>
    <dbReference type="NCBI Taxonomy" id="75948"/>
    <lineage>
        <taxon>Eukaryota</taxon>
        <taxon>Viridiplantae</taxon>
        <taxon>Streptophyta</taxon>
        <taxon>Embryophyta</taxon>
        <taxon>Tracheophyta</taxon>
        <taxon>Spermatophyta</taxon>
        <taxon>Magnoliopsida</taxon>
        <taxon>eudicotyledons</taxon>
        <taxon>Gunneridae</taxon>
        <taxon>Pentapetalae</taxon>
        <taxon>asterids</taxon>
        <taxon>campanulids</taxon>
        <taxon>Asterales</taxon>
        <taxon>Asteraceae</taxon>
        <taxon>Cichorioideae</taxon>
        <taxon>Cichorieae</taxon>
        <taxon>Lactucinae</taxon>
        <taxon>Lactuca</taxon>
    </lineage>
</organism>
<protein>
    <submittedName>
        <fullName evidence="1">Uncharacterized protein</fullName>
    </submittedName>
</protein>
<accession>A0AA35YX55</accession>
<sequence>MASQLKFVDSHNIIGYLLDPPIVHNEFKSMIMGLNSCRSSYALHANPVIQGNSILKKMCYKGTYPPTIKKLLPPYWRNEKQSPGEEEGPIFDVSQEPINETMISPTEIEKEINIFKQPNNLMAEQMEDLIEKLQSTMRKPPQTVHVTTEPPFESDNEDSAHIHLLRKRKEEIQDLECLSPTLIKLYLLRLSLDFESPILEQEVLPSQGAQTYGSSFEAPELDISKGKGKQPESKFVDVSLLQNRVFDLE</sequence>
<dbReference type="EMBL" id="OX465080">
    <property type="protein sequence ID" value="CAI9281674.1"/>
    <property type="molecule type" value="Genomic_DNA"/>
</dbReference>
<evidence type="ECO:0000313" key="2">
    <source>
        <dbReference type="Proteomes" id="UP001177003"/>
    </source>
</evidence>
<proteinExistence type="predicted"/>
<keyword evidence="2" id="KW-1185">Reference proteome</keyword>
<dbReference type="Proteomes" id="UP001177003">
    <property type="component" value="Chromosome 4"/>
</dbReference>
<evidence type="ECO:0000313" key="1">
    <source>
        <dbReference type="EMBL" id="CAI9281674.1"/>
    </source>
</evidence>
<gene>
    <name evidence="1" type="ORF">LSALG_LOCUS21360</name>
</gene>